<evidence type="ECO:0000313" key="2">
    <source>
        <dbReference type="Proteomes" id="UP000004994"/>
    </source>
</evidence>
<dbReference type="PaxDb" id="4081-Solyc10g019170.1.1"/>
<accession>A0A3Q7IEC3</accession>
<sequence>MVDTTRPNVSISFSSLSWFYPYNIHARHVSSLASSRKTGNQISV</sequence>
<evidence type="ECO:0000313" key="1">
    <source>
        <dbReference type="EnsemblPlants" id="Solyc10g019170.2.1"/>
    </source>
</evidence>
<dbReference type="InParanoid" id="A0A3Q7IEC3"/>
<dbReference type="AlphaFoldDB" id="A0A3Q7IEC3"/>
<dbReference type="EnsemblPlants" id="Solyc10g019170.2.1">
    <property type="protein sequence ID" value="Solyc10g019170.2.1"/>
    <property type="gene ID" value="Solyc10g019170.2"/>
</dbReference>
<dbReference type="Proteomes" id="UP000004994">
    <property type="component" value="Chromosome 10"/>
</dbReference>
<name>A0A3Q7IEC3_SOLLC</name>
<protein>
    <submittedName>
        <fullName evidence="1">Uncharacterized protein</fullName>
    </submittedName>
</protein>
<proteinExistence type="predicted"/>
<organism evidence="1">
    <name type="scientific">Solanum lycopersicum</name>
    <name type="common">Tomato</name>
    <name type="synonym">Lycopersicon esculentum</name>
    <dbReference type="NCBI Taxonomy" id="4081"/>
    <lineage>
        <taxon>Eukaryota</taxon>
        <taxon>Viridiplantae</taxon>
        <taxon>Streptophyta</taxon>
        <taxon>Embryophyta</taxon>
        <taxon>Tracheophyta</taxon>
        <taxon>Spermatophyta</taxon>
        <taxon>Magnoliopsida</taxon>
        <taxon>eudicotyledons</taxon>
        <taxon>Gunneridae</taxon>
        <taxon>Pentapetalae</taxon>
        <taxon>asterids</taxon>
        <taxon>lamiids</taxon>
        <taxon>Solanales</taxon>
        <taxon>Solanaceae</taxon>
        <taxon>Solanoideae</taxon>
        <taxon>Solaneae</taxon>
        <taxon>Solanum</taxon>
        <taxon>Solanum subgen. Lycopersicon</taxon>
    </lineage>
</organism>
<dbReference type="Gramene" id="Solyc10g019170.2.1">
    <property type="protein sequence ID" value="Solyc10g019170.2.1"/>
    <property type="gene ID" value="Solyc10g019170.2"/>
</dbReference>
<reference evidence="1" key="2">
    <citation type="submission" date="2019-01" db="UniProtKB">
        <authorList>
            <consortium name="EnsemblPlants"/>
        </authorList>
    </citation>
    <scope>IDENTIFICATION</scope>
    <source>
        <strain evidence="1">cv. Heinz 1706</strain>
    </source>
</reference>
<keyword evidence="2" id="KW-1185">Reference proteome</keyword>
<reference evidence="1" key="1">
    <citation type="journal article" date="2012" name="Nature">
        <title>The tomato genome sequence provides insights into fleshy fruit evolution.</title>
        <authorList>
            <consortium name="Tomato Genome Consortium"/>
        </authorList>
    </citation>
    <scope>NUCLEOTIDE SEQUENCE [LARGE SCALE GENOMIC DNA]</scope>
    <source>
        <strain evidence="1">cv. Heinz 1706</strain>
    </source>
</reference>